<dbReference type="Pfam" id="PF02485">
    <property type="entry name" value="Branch"/>
    <property type="match status" value="1"/>
</dbReference>
<evidence type="ECO:0000256" key="13">
    <source>
        <dbReference type="ARBA" id="ARBA00023180"/>
    </source>
</evidence>
<dbReference type="RefSeq" id="WP_190310924.1">
    <property type="nucleotide sequence ID" value="NZ_JACNYK010000008.1"/>
</dbReference>
<keyword evidence="11" id="KW-0472">Membrane</keyword>
<comment type="caution">
    <text evidence="15">The sequence shown here is derived from an EMBL/GenBank/DDBJ whole genome shotgun (WGS) entry which is preliminary data.</text>
</comment>
<evidence type="ECO:0000256" key="6">
    <source>
        <dbReference type="ARBA" id="ARBA00022723"/>
    </source>
</evidence>
<keyword evidence="4" id="KW-0808">Transferase</keyword>
<keyword evidence="16" id="KW-1185">Reference proteome</keyword>
<dbReference type="InterPro" id="IPR043538">
    <property type="entry name" value="XYLT"/>
</dbReference>
<dbReference type="EMBL" id="JACNYK010000008">
    <property type="protein sequence ID" value="MBD1427777.1"/>
    <property type="molecule type" value="Genomic_DNA"/>
</dbReference>
<gene>
    <name evidence="15" type="ORF">H8B17_19530</name>
</gene>
<evidence type="ECO:0000313" key="16">
    <source>
        <dbReference type="Proteomes" id="UP000606494"/>
    </source>
</evidence>
<evidence type="ECO:0000256" key="1">
    <source>
        <dbReference type="ARBA" id="ARBA00004323"/>
    </source>
</evidence>
<evidence type="ECO:0000256" key="4">
    <source>
        <dbReference type="ARBA" id="ARBA00022679"/>
    </source>
</evidence>
<evidence type="ECO:0000256" key="10">
    <source>
        <dbReference type="ARBA" id="ARBA00023034"/>
    </source>
</evidence>
<evidence type="ECO:0000256" key="11">
    <source>
        <dbReference type="ARBA" id="ARBA00023136"/>
    </source>
</evidence>
<evidence type="ECO:0000256" key="5">
    <source>
        <dbReference type="ARBA" id="ARBA00022692"/>
    </source>
</evidence>
<protein>
    <recommendedName>
        <fullName evidence="14">Peptide O-xylosyltransferase</fullName>
    </recommendedName>
</protein>
<keyword evidence="13" id="KW-0325">Glycoprotein</keyword>
<keyword evidence="10" id="KW-0333">Golgi apparatus</keyword>
<evidence type="ECO:0000256" key="9">
    <source>
        <dbReference type="ARBA" id="ARBA00022989"/>
    </source>
</evidence>
<dbReference type="Proteomes" id="UP000606494">
    <property type="component" value="Unassembled WGS sequence"/>
</dbReference>
<organism evidence="15 16">
    <name type="scientific">Sphingobacterium arenae</name>
    <dbReference type="NCBI Taxonomy" id="1280598"/>
    <lineage>
        <taxon>Bacteria</taxon>
        <taxon>Pseudomonadati</taxon>
        <taxon>Bacteroidota</taxon>
        <taxon>Sphingobacteriia</taxon>
        <taxon>Sphingobacteriales</taxon>
        <taxon>Sphingobacteriaceae</taxon>
        <taxon>Sphingobacterium</taxon>
    </lineage>
</organism>
<accession>A0ABR7Y8Z1</accession>
<keyword evidence="12" id="KW-1015">Disulfide bond</keyword>
<dbReference type="PANTHER" id="PTHR46025:SF3">
    <property type="entry name" value="XYLOSYLTRANSFERASE OXT"/>
    <property type="match status" value="1"/>
</dbReference>
<sequence length="284" mass="34412">MIKIAIIMLIHRKDEQTVRLIRYLSRDFHVFVHIDKKSSVRPEDIIAQNVYAYKELKVYWGGYSQILAVQFLLEKAFEKRYDRYLLISGQDLPIKSNEEIIRFFYDNDKEYISIEEKVKKGTRQKGGLDRVTKYWPNWFHRGGSLWDKYLFGLQYFLFAVFSKVSPRSTKYDFYKGPNWLNITHGCVEKIMKFLDDHPEYSSRFKWTNCADEFFYQTIVMQLENLQIENDSLRYIDWNDVEYPKVFRDEDYQKLIESHCLFARKFDANIDREIIDRVYRFLTTS</sequence>
<keyword evidence="3" id="KW-0328">Glycosyltransferase</keyword>
<keyword evidence="7" id="KW-0256">Endoplasmic reticulum</keyword>
<proteinExistence type="predicted"/>
<dbReference type="InterPro" id="IPR003406">
    <property type="entry name" value="Glyco_trans_14"/>
</dbReference>
<evidence type="ECO:0000256" key="8">
    <source>
        <dbReference type="ARBA" id="ARBA00022968"/>
    </source>
</evidence>
<dbReference type="PANTHER" id="PTHR46025">
    <property type="entry name" value="XYLOSYLTRANSFERASE OXT"/>
    <property type="match status" value="1"/>
</dbReference>
<reference evidence="15 16" key="1">
    <citation type="submission" date="2020-08" db="EMBL/GenBank/DDBJ databases">
        <title>Sphingobacterium sp. DN00404 isolated from aquaculture water.</title>
        <authorList>
            <person name="Zhang M."/>
        </authorList>
    </citation>
    <scope>NUCLEOTIDE SEQUENCE [LARGE SCALE GENOMIC DNA]</scope>
    <source>
        <strain evidence="15 16">KCTC 32294</strain>
    </source>
</reference>
<keyword evidence="6" id="KW-0479">Metal-binding</keyword>
<keyword evidence="9" id="KW-1133">Transmembrane helix</keyword>
<keyword evidence="5" id="KW-0812">Transmembrane</keyword>
<evidence type="ECO:0000256" key="12">
    <source>
        <dbReference type="ARBA" id="ARBA00023157"/>
    </source>
</evidence>
<evidence type="ECO:0000313" key="15">
    <source>
        <dbReference type="EMBL" id="MBD1427777.1"/>
    </source>
</evidence>
<evidence type="ECO:0000256" key="7">
    <source>
        <dbReference type="ARBA" id="ARBA00022824"/>
    </source>
</evidence>
<comment type="subcellular location">
    <subcellularLocation>
        <location evidence="2">Endoplasmic reticulum membrane</location>
        <topology evidence="2">Single-pass type II membrane protein</topology>
    </subcellularLocation>
    <subcellularLocation>
        <location evidence="1">Golgi apparatus membrane</location>
        <topology evidence="1">Single-pass type II membrane protein</topology>
    </subcellularLocation>
</comment>
<name>A0ABR7Y8Z1_9SPHI</name>
<keyword evidence="8" id="KW-0735">Signal-anchor</keyword>
<evidence type="ECO:0000256" key="3">
    <source>
        <dbReference type="ARBA" id="ARBA00022676"/>
    </source>
</evidence>
<evidence type="ECO:0000256" key="14">
    <source>
        <dbReference type="ARBA" id="ARBA00042865"/>
    </source>
</evidence>
<evidence type="ECO:0000256" key="2">
    <source>
        <dbReference type="ARBA" id="ARBA00004648"/>
    </source>
</evidence>